<evidence type="ECO:0000313" key="1">
    <source>
        <dbReference type="EMBL" id="QPS04566.1"/>
    </source>
</evidence>
<dbReference type="AlphaFoldDB" id="A0A380U6Y5"/>
<dbReference type="EMBL" id="UFRV01000006">
    <property type="protein sequence ID" value="SUT96576.1"/>
    <property type="molecule type" value="Genomic_DNA"/>
</dbReference>
<evidence type="ECO:0000313" key="3">
    <source>
        <dbReference type="Proteomes" id="UP000254227"/>
    </source>
</evidence>
<name>A0A380U6Y5_ACIJO</name>
<proteinExistence type="predicted"/>
<evidence type="ECO:0000313" key="4">
    <source>
        <dbReference type="Proteomes" id="UP000595107"/>
    </source>
</evidence>
<dbReference type="Proteomes" id="UP000254227">
    <property type="component" value="Unassembled WGS sequence"/>
</dbReference>
<evidence type="ECO:0008006" key="5">
    <source>
        <dbReference type="Google" id="ProtNLM"/>
    </source>
</evidence>
<sequence>MAVYSISYDLYKEGQSYEALIKELKSFDSWCHLMKSYWLISTPKSADEIYEKLNKHLDKNDHVLVLQASKDFRGWLSLKGCDWIQEHI</sequence>
<reference evidence="2 3" key="1">
    <citation type="submission" date="2018-06" db="EMBL/GenBank/DDBJ databases">
        <authorList>
            <consortium name="Pathogen Informatics"/>
            <person name="Doyle S."/>
        </authorList>
    </citation>
    <scope>NUCLEOTIDE SEQUENCE [LARGE SCALE GENOMIC DNA]</scope>
    <source>
        <strain evidence="2 3">NCTC10308</strain>
    </source>
</reference>
<reference evidence="1 4" key="2">
    <citation type="submission" date="2020-12" db="EMBL/GenBank/DDBJ databases">
        <title>FDA dAtabase for Regulatory Grade micrObial Sequences (FDA-ARGOS): Supporting development and validation of Infectious Disease Dx tests.</title>
        <authorList>
            <person name="Sproer C."/>
            <person name="Gronow S."/>
            <person name="Severitt S."/>
            <person name="Schroder I."/>
            <person name="Tallon L."/>
            <person name="Sadzewicz L."/>
            <person name="Zhao X."/>
            <person name="Boylan J."/>
            <person name="Ott S."/>
            <person name="Bowen H."/>
            <person name="Vavikolanu K."/>
            <person name="Mehta A."/>
            <person name="Aluvathingal J."/>
            <person name="Nadendla S."/>
            <person name="Lowell S."/>
            <person name="Myers T."/>
            <person name="Yan Y."/>
            <person name="Sichtig H."/>
        </authorList>
    </citation>
    <scope>NUCLEOTIDE SEQUENCE [LARGE SCALE GENOMIC DNA]</scope>
    <source>
        <strain evidence="1 4">FDAARGOS_910</strain>
    </source>
</reference>
<dbReference type="EMBL" id="CP065666">
    <property type="protein sequence ID" value="QPS04566.1"/>
    <property type="molecule type" value="Genomic_DNA"/>
</dbReference>
<dbReference type="RefSeq" id="WP_004695371.1">
    <property type="nucleotide sequence ID" value="NZ_BBTB01000019.1"/>
</dbReference>
<protein>
    <recommendedName>
        <fullName evidence="5">SinR family protein</fullName>
    </recommendedName>
</protein>
<evidence type="ECO:0000313" key="2">
    <source>
        <dbReference type="EMBL" id="SUT96576.1"/>
    </source>
</evidence>
<accession>A0A380U6Y5</accession>
<gene>
    <name evidence="1" type="ORF">I6G67_03485</name>
    <name evidence="2" type="ORF">NCTC10308_02065</name>
</gene>
<dbReference type="Proteomes" id="UP000595107">
    <property type="component" value="Chromosome"/>
</dbReference>
<organism evidence="2 3">
    <name type="scientific">Acinetobacter johnsonii</name>
    <dbReference type="NCBI Taxonomy" id="40214"/>
    <lineage>
        <taxon>Bacteria</taxon>
        <taxon>Pseudomonadati</taxon>
        <taxon>Pseudomonadota</taxon>
        <taxon>Gammaproteobacteria</taxon>
        <taxon>Moraxellales</taxon>
        <taxon>Moraxellaceae</taxon>
        <taxon>Acinetobacter</taxon>
    </lineage>
</organism>